<dbReference type="AlphaFoldDB" id="A0A1X7BY79"/>
<feature type="signal peptide" evidence="2">
    <location>
        <begin position="1"/>
        <end position="21"/>
    </location>
</feature>
<evidence type="ECO:0000256" key="2">
    <source>
        <dbReference type="SAM" id="SignalP"/>
    </source>
</evidence>
<keyword evidence="1" id="KW-0472">Membrane</keyword>
<evidence type="ECO:0000256" key="1">
    <source>
        <dbReference type="SAM" id="Phobius"/>
    </source>
</evidence>
<accession>A0A1X7BY79</accession>
<evidence type="ECO:0000313" key="4">
    <source>
        <dbReference type="Proteomes" id="UP000193224"/>
    </source>
</evidence>
<evidence type="ECO:0000313" key="3">
    <source>
        <dbReference type="EMBL" id="SMC14666.1"/>
    </source>
</evidence>
<keyword evidence="4" id="KW-1185">Reference proteome</keyword>
<name>A0A1X7BY79_9RHOB</name>
<reference evidence="3 4" key="1">
    <citation type="submission" date="2017-03" db="EMBL/GenBank/DDBJ databases">
        <authorList>
            <person name="Afonso C.L."/>
            <person name="Miller P.J."/>
            <person name="Scott M.A."/>
            <person name="Spackman E."/>
            <person name="Goraichik I."/>
            <person name="Dimitrov K.M."/>
            <person name="Suarez D.L."/>
            <person name="Swayne D.E."/>
        </authorList>
    </citation>
    <scope>NUCLEOTIDE SEQUENCE [LARGE SCALE GENOMIC DNA]</scope>
    <source>
        <strain evidence="3 4">CECT 7745</strain>
    </source>
</reference>
<keyword evidence="1" id="KW-1133">Transmembrane helix</keyword>
<sequence length="237" mass="25658">MRVILALMLATILAVGTEAGALTLTFNNSSNGLTTQTEQGFAFQNSVPYNPGNVLYLHDDGGIITSTFSRQNGQRFNVLGGSFSGYSLLYKAVSGAHPAGNSNLEYYYNGQLSHLAFVPDLYYSVQGYRSGQLVAQVTQLATIAGNVGWGRLFSNIDQFRLSLLLPNNRTTYAPRWPGGGAINLPYAPGNYFCNEWCGGLQLDNLKIAPVPLPAALPLLALVLMGLGFIGWLRRRMA</sequence>
<organism evidence="3 4">
    <name type="scientific">Roseovarius aestuarii</name>
    <dbReference type="NCBI Taxonomy" id="475083"/>
    <lineage>
        <taxon>Bacteria</taxon>
        <taxon>Pseudomonadati</taxon>
        <taxon>Pseudomonadota</taxon>
        <taxon>Alphaproteobacteria</taxon>
        <taxon>Rhodobacterales</taxon>
        <taxon>Roseobacteraceae</taxon>
        <taxon>Roseovarius</taxon>
    </lineage>
</organism>
<keyword evidence="1" id="KW-0812">Transmembrane</keyword>
<dbReference type="Proteomes" id="UP000193224">
    <property type="component" value="Unassembled WGS sequence"/>
</dbReference>
<proteinExistence type="predicted"/>
<dbReference type="EMBL" id="FWXB01000035">
    <property type="protein sequence ID" value="SMC14666.1"/>
    <property type="molecule type" value="Genomic_DNA"/>
</dbReference>
<protein>
    <recommendedName>
        <fullName evidence="5">VPLPA-CTERM protein sorting domain-containing protein</fullName>
    </recommendedName>
</protein>
<dbReference type="RefSeq" id="WP_223413131.1">
    <property type="nucleotide sequence ID" value="NZ_JAIMIB010000040.1"/>
</dbReference>
<feature type="transmembrane region" description="Helical" evidence="1">
    <location>
        <begin position="214"/>
        <end position="232"/>
    </location>
</feature>
<evidence type="ECO:0008006" key="5">
    <source>
        <dbReference type="Google" id="ProtNLM"/>
    </source>
</evidence>
<feature type="chain" id="PRO_5012146177" description="VPLPA-CTERM protein sorting domain-containing protein" evidence="2">
    <location>
        <begin position="22"/>
        <end position="237"/>
    </location>
</feature>
<keyword evidence="2" id="KW-0732">Signal</keyword>
<gene>
    <name evidence="3" type="ORF">ROA7745_04535</name>
</gene>